<proteinExistence type="predicted"/>
<dbReference type="InterPro" id="IPR050640">
    <property type="entry name" value="Bact_2-comp_sensor_kinase"/>
</dbReference>
<dbReference type="InterPro" id="IPR036890">
    <property type="entry name" value="HATPase_C_sf"/>
</dbReference>
<dbReference type="Proteomes" id="UP000184498">
    <property type="component" value="Unassembled WGS sequence"/>
</dbReference>
<dbReference type="Gene3D" id="3.30.565.10">
    <property type="entry name" value="Histidine kinase-like ATPase, C-terminal domain"/>
    <property type="match status" value="1"/>
</dbReference>
<dbReference type="GO" id="GO:0016020">
    <property type="term" value="C:membrane"/>
    <property type="evidence" value="ECO:0007669"/>
    <property type="project" value="InterPro"/>
</dbReference>
<keyword evidence="3" id="KW-0808">Transferase</keyword>
<protein>
    <submittedName>
        <fullName evidence="3">Histidine kinase</fullName>
    </submittedName>
</protein>
<keyword evidence="4" id="KW-1185">Reference proteome</keyword>
<dbReference type="STRING" id="216903.SAMN05444371_2959"/>
<dbReference type="EMBL" id="FRAM01000004">
    <property type="protein sequence ID" value="SHK60798.1"/>
    <property type="molecule type" value="Genomic_DNA"/>
</dbReference>
<evidence type="ECO:0000259" key="2">
    <source>
        <dbReference type="Pfam" id="PF06580"/>
    </source>
</evidence>
<feature type="transmembrane region" description="Helical" evidence="1">
    <location>
        <begin position="73"/>
        <end position="98"/>
    </location>
</feature>
<feature type="domain" description="Signal transduction histidine kinase internal region" evidence="2">
    <location>
        <begin position="158"/>
        <end position="236"/>
    </location>
</feature>
<keyword evidence="1" id="KW-0812">Transmembrane</keyword>
<dbReference type="AlphaFoldDB" id="A0A1M6TVH1"/>
<dbReference type="PANTHER" id="PTHR34220">
    <property type="entry name" value="SENSOR HISTIDINE KINASE YPDA"/>
    <property type="match status" value="1"/>
</dbReference>
<evidence type="ECO:0000256" key="1">
    <source>
        <dbReference type="SAM" id="Phobius"/>
    </source>
</evidence>
<dbReference type="RefSeq" id="WP_072999472.1">
    <property type="nucleotide sequence ID" value="NZ_FRAM01000004.1"/>
</dbReference>
<gene>
    <name evidence="3" type="ORF">SAMN05444371_2959</name>
</gene>
<dbReference type="Pfam" id="PF06580">
    <property type="entry name" value="His_kinase"/>
    <property type="match status" value="1"/>
</dbReference>
<dbReference type="OrthoDB" id="6190788at2"/>
<reference evidence="4" key="1">
    <citation type="submission" date="2016-11" db="EMBL/GenBank/DDBJ databases">
        <authorList>
            <person name="Varghese N."/>
            <person name="Submissions S."/>
        </authorList>
    </citation>
    <scope>NUCLEOTIDE SEQUENCE [LARGE SCALE GENOMIC DNA]</scope>
    <source>
        <strain evidence="4">DSM 18016</strain>
    </source>
</reference>
<sequence length="337" mass="39363">MNRISWVLILWFALAIFTVLQLAAVEISGLHIYKLSDYLITPGASLLTGIFLLFLFLIPVFDYSSRFKTFSRVLILGIFGIFYSFVFILIMHLFPIIFSENPSDYKESIFRFAVANFHNITKNYLFQIAVLYAYEYINKEKLLFEKQKNLELELNNTKLQILKSQLQPHFLFNALNSVVAEIDDNKSKAQEMLIDISDILRTSLHTDFLTPVSVKEELDLIKKYLSIEKIRYEEQLNYEILIEEKMMDKKIPSMIMQPLVENAIKHGYKDLQKPLTIIIKSDDNSIIIKNDGHPLNLIAQKIGLNNVSQRMELFAGEKHSFQIYQDEDWVINKIFLQ</sequence>
<feature type="transmembrane region" description="Helical" evidence="1">
    <location>
        <begin position="39"/>
        <end position="61"/>
    </location>
</feature>
<keyword evidence="1" id="KW-0472">Membrane</keyword>
<keyword evidence="1" id="KW-1133">Transmembrane helix</keyword>
<dbReference type="InterPro" id="IPR010559">
    <property type="entry name" value="Sig_transdc_His_kin_internal"/>
</dbReference>
<dbReference type="SUPFAM" id="SSF55874">
    <property type="entry name" value="ATPase domain of HSP90 chaperone/DNA topoisomerase II/histidine kinase"/>
    <property type="match status" value="1"/>
</dbReference>
<evidence type="ECO:0000313" key="4">
    <source>
        <dbReference type="Proteomes" id="UP000184498"/>
    </source>
</evidence>
<accession>A0A1M6TVH1</accession>
<dbReference type="PANTHER" id="PTHR34220:SF7">
    <property type="entry name" value="SENSOR HISTIDINE KINASE YPDA"/>
    <property type="match status" value="1"/>
</dbReference>
<keyword evidence="3" id="KW-0418">Kinase</keyword>
<organism evidence="3 4">
    <name type="scientific">Epilithonimonas mollis</name>
    <dbReference type="NCBI Taxonomy" id="216903"/>
    <lineage>
        <taxon>Bacteria</taxon>
        <taxon>Pseudomonadati</taxon>
        <taxon>Bacteroidota</taxon>
        <taxon>Flavobacteriia</taxon>
        <taxon>Flavobacteriales</taxon>
        <taxon>Weeksellaceae</taxon>
        <taxon>Chryseobacterium group</taxon>
        <taxon>Epilithonimonas</taxon>
    </lineage>
</organism>
<name>A0A1M6TVH1_9FLAO</name>
<dbReference type="GO" id="GO:0000155">
    <property type="term" value="F:phosphorelay sensor kinase activity"/>
    <property type="evidence" value="ECO:0007669"/>
    <property type="project" value="InterPro"/>
</dbReference>
<evidence type="ECO:0000313" key="3">
    <source>
        <dbReference type="EMBL" id="SHK60798.1"/>
    </source>
</evidence>